<dbReference type="InterPro" id="IPR011008">
    <property type="entry name" value="Dimeric_a/b-barrel"/>
</dbReference>
<evidence type="ECO:0000313" key="2">
    <source>
        <dbReference type="EMBL" id="GAD50684.1"/>
    </source>
</evidence>
<dbReference type="Gene3D" id="3.30.70.100">
    <property type="match status" value="1"/>
</dbReference>
<feature type="domain" description="Stress-response A/B barrel" evidence="1">
    <location>
        <begin position="3"/>
        <end position="98"/>
    </location>
</feature>
<reference evidence="2 3" key="1">
    <citation type="submission" date="2013-09" db="EMBL/GenBank/DDBJ databases">
        <title>Whole genome shotgun sequence of Novosphingobium tardaugens NBRC 16725.</title>
        <authorList>
            <person name="Isaki S."/>
            <person name="Hosoyama A."/>
            <person name="Tsuchikane K."/>
            <person name="Katsumata H."/>
            <person name="Ando Y."/>
            <person name="Yamazaki S."/>
            <person name="Fujita N."/>
        </authorList>
    </citation>
    <scope>NUCLEOTIDE SEQUENCE [LARGE SCALE GENOMIC DNA]</scope>
    <source>
        <strain evidence="2 3">NBRC 16725</strain>
    </source>
</reference>
<dbReference type="Proteomes" id="UP000016568">
    <property type="component" value="Unassembled WGS sequence"/>
</dbReference>
<accession>U2ZZ62</accession>
<organism evidence="2 3">
    <name type="scientific">Caenibius tardaugens NBRC 16725</name>
    <dbReference type="NCBI Taxonomy" id="1219035"/>
    <lineage>
        <taxon>Bacteria</taxon>
        <taxon>Pseudomonadati</taxon>
        <taxon>Pseudomonadota</taxon>
        <taxon>Alphaproteobacteria</taxon>
        <taxon>Sphingomonadales</taxon>
        <taxon>Erythrobacteraceae</taxon>
        <taxon>Caenibius</taxon>
    </lineage>
</organism>
<dbReference type="eggNOG" id="ENOG503326A">
    <property type="taxonomic scope" value="Bacteria"/>
</dbReference>
<protein>
    <recommendedName>
        <fullName evidence="1">Stress-response A/B barrel domain-containing protein</fullName>
    </recommendedName>
</protein>
<dbReference type="AlphaFoldDB" id="U2ZZ62"/>
<proteinExistence type="predicted"/>
<name>U2ZZ62_9SPHN</name>
<dbReference type="SUPFAM" id="SSF54909">
    <property type="entry name" value="Dimeric alpha+beta barrel"/>
    <property type="match status" value="1"/>
</dbReference>
<dbReference type="RefSeq" id="WP_021691502.1">
    <property type="nucleotide sequence ID" value="NZ_BASZ01000010.1"/>
</dbReference>
<dbReference type="PROSITE" id="PS51502">
    <property type="entry name" value="S_R_A_B_BARREL"/>
    <property type="match status" value="1"/>
</dbReference>
<evidence type="ECO:0000313" key="3">
    <source>
        <dbReference type="Proteomes" id="UP000016568"/>
    </source>
</evidence>
<gene>
    <name evidence="2" type="ORF">NT2_10_01290</name>
</gene>
<dbReference type="EMBL" id="BASZ01000010">
    <property type="protein sequence ID" value="GAD50684.1"/>
    <property type="molecule type" value="Genomic_DNA"/>
</dbReference>
<keyword evidence="3" id="KW-1185">Reference proteome</keyword>
<evidence type="ECO:0000259" key="1">
    <source>
        <dbReference type="PROSITE" id="PS51502"/>
    </source>
</evidence>
<dbReference type="Pfam" id="PF07876">
    <property type="entry name" value="Dabb"/>
    <property type="match status" value="1"/>
</dbReference>
<dbReference type="SMART" id="SM00886">
    <property type="entry name" value="Dabb"/>
    <property type="match status" value="1"/>
</dbReference>
<dbReference type="InterPro" id="IPR013097">
    <property type="entry name" value="Dabb"/>
</dbReference>
<sequence>MSITHLCLITYKDGATVDQATRAAIEQAYLSLPDLIDGITAMRVGHDLSLLDGNAHFAITATFRDRDAFLAYSTHPAHMDVIFPVVGPHMASYSTAQFGG</sequence>
<comment type="caution">
    <text evidence="2">The sequence shown here is derived from an EMBL/GenBank/DDBJ whole genome shotgun (WGS) entry which is preliminary data.</text>
</comment>